<dbReference type="AlphaFoldDB" id="A0A1V3WB51"/>
<evidence type="ECO:0000313" key="5">
    <source>
        <dbReference type="EMBL" id="OOK64160.1"/>
    </source>
</evidence>
<proteinExistence type="predicted"/>
<dbReference type="EMBL" id="MVBM01000013">
    <property type="protein sequence ID" value="OOK64160.1"/>
    <property type="molecule type" value="Genomic_DNA"/>
</dbReference>
<evidence type="ECO:0000256" key="1">
    <source>
        <dbReference type="ARBA" id="ARBA00022574"/>
    </source>
</evidence>
<dbReference type="InterPro" id="IPR001680">
    <property type="entry name" value="WD40_rpt"/>
</dbReference>
<keyword evidence="2" id="KW-0677">Repeat</keyword>
<feature type="repeat" description="WD" evidence="3">
    <location>
        <begin position="53"/>
        <end position="94"/>
    </location>
</feature>
<organism evidence="5 6">
    <name type="scientific">Mycobacterium kansasii</name>
    <dbReference type="NCBI Taxonomy" id="1768"/>
    <lineage>
        <taxon>Bacteria</taxon>
        <taxon>Bacillati</taxon>
        <taxon>Actinomycetota</taxon>
        <taxon>Actinomycetes</taxon>
        <taxon>Mycobacteriales</taxon>
        <taxon>Mycobacteriaceae</taxon>
        <taxon>Mycobacterium</taxon>
    </lineage>
</organism>
<name>A0A1V3WB51_MYCKA</name>
<evidence type="ECO:0000313" key="6">
    <source>
        <dbReference type="Proteomes" id="UP000189229"/>
    </source>
</evidence>
<evidence type="ECO:0000256" key="4">
    <source>
        <dbReference type="SAM" id="MobiDB-lite"/>
    </source>
</evidence>
<dbReference type="PRINTS" id="PR00320">
    <property type="entry name" value="GPROTEINBRPT"/>
</dbReference>
<dbReference type="Proteomes" id="UP000189229">
    <property type="component" value="Unassembled WGS sequence"/>
</dbReference>
<sequence length="222" mass="22514">MDAETGHPIGDPLKLNGAEVAFSPDNSRIACGGNNGTIQIWDLNTGRTVGKPLAGHQGPVIALAFSPDGRRIISGSADQTVRVWDAATGQPIGQQTTGGSVLSVAFSPDGTRIASANSDGTIQLWDADATHAVGPAMTGHAGNVYSVAFSPTARGSPPAVRTRRCGCGMPTPVSPSGGHWSATDGRSEPWRSVPTANGSPPAAGIGPSDYGVPNPARSWASP</sequence>
<feature type="repeat" description="WD" evidence="3">
    <location>
        <begin position="94"/>
        <end position="126"/>
    </location>
</feature>
<evidence type="ECO:0000256" key="3">
    <source>
        <dbReference type="PROSITE-ProRule" id="PRU00221"/>
    </source>
</evidence>
<dbReference type="PROSITE" id="PS50082">
    <property type="entry name" value="WD_REPEATS_2"/>
    <property type="match status" value="3"/>
</dbReference>
<dbReference type="InterPro" id="IPR020472">
    <property type="entry name" value="WD40_PAC1"/>
</dbReference>
<dbReference type="InterPro" id="IPR015943">
    <property type="entry name" value="WD40/YVTN_repeat-like_dom_sf"/>
</dbReference>
<dbReference type="PROSITE" id="PS50294">
    <property type="entry name" value="WD_REPEATS_REGION"/>
    <property type="match status" value="2"/>
</dbReference>
<dbReference type="Pfam" id="PF00400">
    <property type="entry name" value="WD40"/>
    <property type="match status" value="3"/>
</dbReference>
<reference evidence="5 6" key="1">
    <citation type="submission" date="2017-02" db="EMBL/GenBank/DDBJ databases">
        <title>Complete genome sequences of Mycobacterium kansasii strains isolated from rhesus macaques.</title>
        <authorList>
            <person name="Panda A."/>
            <person name="Nagaraj S."/>
            <person name="Zhao X."/>
            <person name="Tettelin H."/>
            <person name="Detolla L.J."/>
        </authorList>
    </citation>
    <scope>NUCLEOTIDE SEQUENCE [LARGE SCALE GENOMIC DNA]</scope>
    <source>
        <strain evidence="5 6">11-3813</strain>
    </source>
</reference>
<evidence type="ECO:0000256" key="2">
    <source>
        <dbReference type="ARBA" id="ARBA00022737"/>
    </source>
</evidence>
<dbReference type="InterPro" id="IPR019775">
    <property type="entry name" value="WD40_repeat_CS"/>
</dbReference>
<dbReference type="SMART" id="SM00320">
    <property type="entry name" value="WD40"/>
    <property type="match status" value="3"/>
</dbReference>
<gene>
    <name evidence="5" type="ORF">BZL30_9203</name>
</gene>
<protein>
    <submittedName>
        <fullName evidence="5">WD40-like Beta Propeller Repeat family protein</fullName>
    </submittedName>
</protein>
<dbReference type="PROSITE" id="PS00678">
    <property type="entry name" value="WD_REPEATS_1"/>
    <property type="match status" value="1"/>
</dbReference>
<feature type="repeat" description="WD" evidence="3">
    <location>
        <begin position="20"/>
        <end position="51"/>
    </location>
</feature>
<dbReference type="Gene3D" id="2.130.10.10">
    <property type="entry name" value="YVTN repeat-like/Quinoprotein amine dehydrogenase"/>
    <property type="match status" value="1"/>
</dbReference>
<accession>A0A1V3WB51</accession>
<keyword evidence="1 3" id="KW-0853">WD repeat</keyword>
<comment type="caution">
    <text evidence="5">The sequence shown here is derived from an EMBL/GenBank/DDBJ whole genome shotgun (WGS) entry which is preliminary data.</text>
</comment>
<feature type="region of interest" description="Disordered" evidence="4">
    <location>
        <begin position="170"/>
        <end position="222"/>
    </location>
</feature>
<dbReference type="PANTHER" id="PTHR19848:SF8">
    <property type="entry name" value="F-BOX AND WD REPEAT DOMAIN CONTAINING 7"/>
    <property type="match status" value="1"/>
</dbReference>
<dbReference type="SUPFAM" id="SSF82171">
    <property type="entry name" value="DPP6 N-terminal domain-like"/>
    <property type="match status" value="1"/>
</dbReference>
<dbReference type="PANTHER" id="PTHR19848">
    <property type="entry name" value="WD40 REPEAT PROTEIN"/>
    <property type="match status" value="1"/>
</dbReference>